<protein>
    <submittedName>
        <fullName evidence="2">Uncharacterized protein</fullName>
    </submittedName>
</protein>
<dbReference type="EMBL" id="JAUSVL010000001">
    <property type="protein sequence ID" value="MDQ0288162.1"/>
    <property type="molecule type" value="Genomic_DNA"/>
</dbReference>
<reference evidence="2" key="1">
    <citation type="submission" date="2023-07" db="EMBL/GenBank/DDBJ databases">
        <title>Genomic Encyclopedia of Type Strains, Phase IV (KMG-IV): sequencing the most valuable type-strain genomes for metagenomic binning, comparative biology and taxonomic classification.</title>
        <authorList>
            <person name="Goeker M."/>
        </authorList>
    </citation>
    <scope>NUCLEOTIDE SEQUENCE</scope>
    <source>
        <strain evidence="2">DSM 24202</strain>
    </source>
</reference>
<comment type="caution">
    <text evidence="2">The sequence shown here is derived from an EMBL/GenBank/DDBJ whole genome shotgun (WGS) entry which is preliminary data.</text>
</comment>
<name>A0AAE4ANB3_9BACT</name>
<dbReference type="AlphaFoldDB" id="A0AAE4ANB3"/>
<evidence type="ECO:0000256" key="1">
    <source>
        <dbReference type="SAM" id="MobiDB-lite"/>
    </source>
</evidence>
<feature type="region of interest" description="Disordered" evidence="1">
    <location>
        <begin position="1"/>
        <end position="26"/>
    </location>
</feature>
<proteinExistence type="predicted"/>
<keyword evidence="3" id="KW-1185">Reference proteome</keyword>
<evidence type="ECO:0000313" key="3">
    <source>
        <dbReference type="Proteomes" id="UP001238163"/>
    </source>
</evidence>
<evidence type="ECO:0000313" key="2">
    <source>
        <dbReference type="EMBL" id="MDQ0288162.1"/>
    </source>
</evidence>
<dbReference type="Proteomes" id="UP001238163">
    <property type="component" value="Unassembled WGS sequence"/>
</dbReference>
<accession>A0AAE4ANB3</accession>
<organism evidence="2 3">
    <name type="scientific">Oligosphaera ethanolica</name>
    <dbReference type="NCBI Taxonomy" id="760260"/>
    <lineage>
        <taxon>Bacteria</taxon>
        <taxon>Pseudomonadati</taxon>
        <taxon>Lentisphaerota</taxon>
        <taxon>Oligosphaeria</taxon>
        <taxon>Oligosphaerales</taxon>
        <taxon>Oligosphaeraceae</taxon>
        <taxon>Oligosphaera</taxon>
    </lineage>
</organism>
<gene>
    <name evidence="2" type="ORF">J3R75_000269</name>
</gene>
<feature type="compositionally biased region" description="Polar residues" evidence="1">
    <location>
        <begin position="11"/>
        <end position="26"/>
    </location>
</feature>
<sequence>MYTPALRWDNLQETHGQSPPSHSTLISADLYSSGFHRSQ</sequence>